<dbReference type="Proteomes" id="UP000499080">
    <property type="component" value="Unassembled WGS sequence"/>
</dbReference>
<name>A0A4Y2LIQ9_ARAVE</name>
<reference evidence="1 2" key="1">
    <citation type="journal article" date="2019" name="Sci. Rep.">
        <title>Orb-weaving spider Araneus ventricosus genome elucidates the spidroin gene catalogue.</title>
        <authorList>
            <person name="Kono N."/>
            <person name="Nakamura H."/>
            <person name="Ohtoshi R."/>
            <person name="Moran D.A.P."/>
            <person name="Shinohara A."/>
            <person name="Yoshida Y."/>
            <person name="Fujiwara M."/>
            <person name="Mori M."/>
            <person name="Tomita M."/>
            <person name="Arakawa K."/>
        </authorList>
    </citation>
    <scope>NUCLEOTIDE SEQUENCE [LARGE SCALE GENOMIC DNA]</scope>
</reference>
<dbReference type="AlphaFoldDB" id="A0A4Y2LIQ9"/>
<sequence>MVHRVEDIILRNGRVSVAHTAQDLGISIGSPHCNFQMFCKVKEHLGRRLFSSDDHVQTAFLRWLKDQGTIFYRQGIERVVQRSDKCLQRLGDTVEK</sequence>
<organism evidence="1 2">
    <name type="scientific">Araneus ventricosus</name>
    <name type="common">Orbweaver spider</name>
    <name type="synonym">Epeira ventricosa</name>
    <dbReference type="NCBI Taxonomy" id="182803"/>
    <lineage>
        <taxon>Eukaryota</taxon>
        <taxon>Metazoa</taxon>
        <taxon>Ecdysozoa</taxon>
        <taxon>Arthropoda</taxon>
        <taxon>Chelicerata</taxon>
        <taxon>Arachnida</taxon>
        <taxon>Araneae</taxon>
        <taxon>Araneomorphae</taxon>
        <taxon>Entelegynae</taxon>
        <taxon>Araneoidea</taxon>
        <taxon>Araneidae</taxon>
        <taxon>Araneus</taxon>
    </lineage>
</organism>
<gene>
    <name evidence="1" type="ORF">AVEN_71826_1</name>
</gene>
<evidence type="ECO:0000313" key="2">
    <source>
        <dbReference type="Proteomes" id="UP000499080"/>
    </source>
</evidence>
<comment type="caution">
    <text evidence="1">The sequence shown here is derived from an EMBL/GenBank/DDBJ whole genome shotgun (WGS) entry which is preliminary data.</text>
</comment>
<keyword evidence="2" id="KW-1185">Reference proteome</keyword>
<dbReference type="GO" id="GO:0003676">
    <property type="term" value="F:nucleic acid binding"/>
    <property type="evidence" value="ECO:0007669"/>
    <property type="project" value="InterPro"/>
</dbReference>
<accession>A0A4Y2LIQ9</accession>
<dbReference type="EMBL" id="BGPR01005860">
    <property type="protein sequence ID" value="GBN14070.1"/>
    <property type="molecule type" value="Genomic_DNA"/>
</dbReference>
<dbReference type="Gene3D" id="3.30.420.10">
    <property type="entry name" value="Ribonuclease H-like superfamily/Ribonuclease H"/>
    <property type="match status" value="1"/>
</dbReference>
<evidence type="ECO:0000313" key="1">
    <source>
        <dbReference type="EMBL" id="GBN14070.1"/>
    </source>
</evidence>
<protein>
    <submittedName>
        <fullName evidence="1">Uncharacterized protein</fullName>
    </submittedName>
</protein>
<proteinExistence type="predicted"/>
<dbReference type="InterPro" id="IPR036397">
    <property type="entry name" value="RNaseH_sf"/>
</dbReference>